<sequence>MLTSRAVSAEGLTNYLCDSNRNSICIHTPDGAQTFPELGVTKFFICQAAHTYGICCFGPELMLTPMIGITLFFQPGKPVPMNLAMGKSCVAAGTY</sequence>
<dbReference type="AlphaFoldDB" id="A0A2S4UVV9"/>
<gene>
    <name evidence="1" type="ORF">PSHT_12545</name>
</gene>
<evidence type="ECO:0000313" key="1">
    <source>
        <dbReference type="EMBL" id="POW01417.1"/>
    </source>
</evidence>
<reference evidence="2" key="2">
    <citation type="journal article" date="2018" name="BMC Genomics">
        <title>Genomic insights into host adaptation between the wheat stripe rust pathogen (Puccinia striiformis f. sp. tritici) and the barley stripe rust pathogen (Puccinia striiformis f. sp. hordei).</title>
        <authorList>
            <person name="Xia C."/>
            <person name="Wang M."/>
            <person name="Yin C."/>
            <person name="Cornejo O.E."/>
            <person name="Hulbert S.H."/>
            <person name="Chen X."/>
        </authorList>
    </citation>
    <scope>NUCLEOTIDE SEQUENCE [LARGE SCALE GENOMIC DNA]</scope>
    <source>
        <strain evidence="2">93TX-2</strain>
    </source>
</reference>
<protein>
    <submittedName>
        <fullName evidence="1">Uncharacterized protein</fullName>
    </submittedName>
</protein>
<dbReference type="Proteomes" id="UP000238274">
    <property type="component" value="Unassembled WGS sequence"/>
</dbReference>
<name>A0A2S4UVV9_9BASI</name>
<reference evidence="2" key="3">
    <citation type="journal article" date="2018" name="Mol. Plant Microbe Interact.">
        <title>Genome sequence resources for the wheat stripe rust pathogen (Puccinia striiformis f. sp. tritici) and the barley stripe rust pathogen (Puccinia striiformis f. sp. hordei).</title>
        <authorList>
            <person name="Xia C."/>
            <person name="Wang M."/>
            <person name="Yin C."/>
            <person name="Cornejo O.E."/>
            <person name="Hulbert S.H."/>
            <person name="Chen X."/>
        </authorList>
    </citation>
    <scope>NUCLEOTIDE SEQUENCE [LARGE SCALE GENOMIC DNA]</scope>
    <source>
        <strain evidence="2">93TX-2</strain>
    </source>
</reference>
<comment type="caution">
    <text evidence="1">The sequence shown here is derived from an EMBL/GenBank/DDBJ whole genome shotgun (WGS) entry which is preliminary data.</text>
</comment>
<organism evidence="1 2">
    <name type="scientific">Puccinia striiformis</name>
    <dbReference type="NCBI Taxonomy" id="27350"/>
    <lineage>
        <taxon>Eukaryota</taxon>
        <taxon>Fungi</taxon>
        <taxon>Dikarya</taxon>
        <taxon>Basidiomycota</taxon>
        <taxon>Pucciniomycotina</taxon>
        <taxon>Pucciniomycetes</taxon>
        <taxon>Pucciniales</taxon>
        <taxon>Pucciniaceae</taxon>
        <taxon>Puccinia</taxon>
    </lineage>
</organism>
<keyword evidence="2" id="KW-1185">Reference proteome</keyword>
<dbReference type="EMBL" id="PKSM01000232">
    <property type="protein sequence ID" value="POW01417.1"/>
    <property type="molecule type" value="Genomic_DNA"/>
</dbReference>
<evidence type="ECO:0000313" key="2">
    <source>
        <dbReference type="Proteomes" id="UP000238274"/>
    </source>
</evidence>
<accession>A0A2S4UVV9</accession>
<dbReference type="VEuPathDB" id="FungiDB:PSHT_12545"/>
<reference evidence="1 2" key="1">
    <citation type="submission" date="2017-12" db="EMBL/GenBank/DDBJ databases">
        <title>Gene loss provides genomic basis for host adaptation in cereal stripe rust fungi.</title>
        <authorList>
            <person name="Xia C."/>
        </authorList>
    </citation>
    <scope>NUCLEOTIDE SEQUENCE [LARGE SCALE GENOMIC DNA]</scope>
    <source>
        <strain evidence="1 2">93TX-2</strain>
    </source>
</reference>
<proteinExistence type="predicted"/>
<dbReference type="VEuPathDB" id="FungiDB:PSTT_00183"/>